<reference evidence="1 2" key="1">
    <citation type="submission" date="2018-12" db="EMBL/GenBank/DDBJ databases">
        <authorList>
            <person name="Sun L."/>
            <person name="Chen Z."/>
        </authorList>
    </citation>
    <scope>NUCLEOTIDE SEQUENCE [LARGE SCALE GENOMIC DNA]</scope>
    <source>
        <strain evidence="1 2">3-5-3</strain>
    </source>
</reference>
<sequence>MTLSIIDFGRSIPNSFTQSTNIPLVAIPSANTLANFGLLTNTGGLVELHVSLGLQATAGSPTVLISLIRDVTEIANTQTTIFTVNALETLSFSFVDANAPAGYHSYTLQASITSNFAFNRASVVGPIVFSGTSLA</sequence>
<accession>A0A433X635</accession>
<gene>
    <name evidence="1" type="ORF">EJP77_14475</name>
</gene>
<name>A0A433X635_9BACL</name>
<proteinExistence type="predicted"/>
<comment type="caution">
    <text evidence="1">The sequence shown here is derived from an EMBL/GenBank/DDBJ whole genome shotgun (WGS) entry which is preliminary data.</text>
</comment>
<dbReference type="OrthoDB" id="2661821at2"/>
<dbReference type="RefSeq" id="WP_127199964.1">
    <property type="nucleotide sequence ID" value="NZ_RZNX01000006.1"/>
</dbReference>
<dbReference type="EMBL" id="RZNX01000006">
    <property type="protein sequence ID" value="RUT29580.1"/>
    <property type="molecule type" value="Genomic_DNA"/>
</dbReference>
<evidence type="ECO:0000313" key="2">
    <source>
        <dbReference type="Proteomes" id="UP000272464"/>
    </source>
</evidence>
<keyword evidence="2" id="KW-1185">Reference proteome</keyword>
<evidence type="ECO:0008006" key="3">
    <source>
        <dbReference type="Google" id="ProtNLM"/>
    </source>
</evidence>
<dbReference type="Proteomes" id="UP000272464">
    <property type="component" value="Unassembled WGS sequence"/>
</dbReference>
<protein>
    <recommendedName>
        <fullName evidence="3">Exosporium protein C</fullName>
    </recommendedName>
</protein>
<evidence type="ECO:0000313" key="1">
    <source>
        <dbReference type="EMBL" id="RUT29580.1"/>
    </source>
</evidence>
<dbReference type="AlphaFoldDB" id="A0A433X635"/>
<organism evidence="1 2">
    <name type="scientific">Paenibacillus zeisoli</name>
    <dbReference type="NCBI Taxonomy" id="2496267"/>
    <lineage>
        <taxon>Bacteria</taxon>
        <taxon>Bacillati</taxon>
        <taxon>Bacillota</taxon>
        <taxon>Bacilli</taxon>
        <taxon>Bacillales</taxon>
        <taxon>Paenibacillaceae</taxon>
        <taxon>Paenibacillus</taxon>
    </lineage>
</organism>